<dbReference type="AlphaFoldDB" id="A0A3D9V7Z5"/>
<dbReference type="PANTHER" id="PTHR43744">
    <property type="entry name" value="ABC TRANSPORTER PERMEASE PROTEIN MG189-RELATED-RELATED"/>
    <property type="match status" value="1"/>
</dbReference>
<sequence length="311" mass="34230">MSVRSESSPRSLSGARHRATRPATFASRSSGAERRRRRHRRTQLVIQLVLGLLVFVGLFPFLFMLITSFKTNQQYYESWWLPTLPLHVENYARAWNQIQPYFVTSITVAAISILGSLALCTIAAFVFARYAFVGRKVLFGLVAALLMVPGIASLIPMFVLMRDLGLLNTRIVLAIPHIVGGAVLGTLLLKTFVEQIPQELFDAARVDGAGGPRMFVSIMLPLSLPVVGTIALVTVIGVWNDFFWPLLTVTENHLRTVSAGLQFFQTQNATEYGPLFAGYAIASIPLLLLFVFLSKYFLAGLQGGLPGAGTR</sequence>
<name>A0A3D9V7Z5_THECX</name>
<dbReference type="EMBL" id="QTUC01000001">
    <property type="protein sequence ID" value="REF36270.1"/>
    <property type="molecule type" value="Genomic_DNA"/>
</dbReference>
<dbReference type="Gene3D" id="1.10.3720.10">
    <property type="entry name" value="MetI-like"/>
    <property type="match status" value="1"/>
</dbReference>
<evidence type="ECO:0000256" key="1">
    <source>
        <dbReference type="ARBA" id="ARBA00004651"/>
    </source>
</evidence>
<dbReference type="GO" id="GO:0005886">
    <property type="term" value="C:plasma membrane"/>
    <property type="evidence" value="ECO:0007669"/>
    <property type="project" value="UniProtKB-SubCell"/>
</dbReference>
<keyword evidence="11" id="KW-1185">Reference proteome</keyword>
<dbReference type="Proteomes" id="UP000256485">
    <property type="component" value="Unassembled WGS sequence"/>
</dbReference>
<accession>A0A3D9V7Z5</accession>
<dbReference type="PANTHER" id="PTHR43744:SF12">
    <property type="entry name" value="ABC TRANSPORTER PERMEASE PROTEIN MG189-RELATED"/>
    <property type="match status" value="1"/>
</dbReference>
<evidence type="ECO:0000313" key="10">
    <source>
        <dbReference type="EMBL" id="REF36270.1"/>
    </source>
</evidence>
<dbReference type="RefSeq" id="WP_115849934.1">
    <property type="nucleotide sequence ID" value="NZ_QTUC01000001.1"/>
</dbReference>
<feature type="transmembrane region" description="Helical" evidence="7">
    <location>
        <begin position="101"/>
        <end position="126"/>
    </location>
</feature>
<feature type="region of interest" description="Disordered" evidence="8">
    <location>
        <begin position="1"/>
        <end position="36"/>
    </location>
</feature>
<feature type="transmembrane region" description="Helical" evidence="7">
    <location>
        <begin position="44"/>
        <end position="66"/>
    </location>
</feature>
<dbReference type="SUPFAM" id="SSF161098">
    <property type="entry name" value="MetI-like"/>
    <property type="match status" value="1"/>
</dbReference>
<keyword evidence="6 7" id="KW-0472">Membrane</keyword>
<protein>
    <submittedName>
        <fullName evidence="10">Carbohydrate ABC transporter membrane protein 2 (CUT1 family)</fullName>
    </submittedName>
</protein>
<evidence type="ECO:0000259" key="9">
    <source>
        <dbReference type="PROSITE" id="PS50928"/>
    </source>
</evidence>
<comment type="caution">
    <text evidence="10">The sequence shown here is derived from an EMBL/GenBank/DDBJ whole genome shotgun (WGS) entry which is preliminary data.</text>
</comment>
<evidence type="ECO:0000256" key="2">
    <source>
        <dbReference type="ARBA" id="ARBA00022448"/>
    </source>
</evidence>
<proteinExistence type="inferred from homology"/>
<evidence type="ECO:0000256" key="8">
    <source>
        <dbReference type="SAM" id="MobiDB-lite"/>
    </source>
</evidence>
<evidence type="ECO:0000256" key="7">
    <source>
        <dbReference type="RuleBase" id="RU363032"/>
    </source>
</evidence>
<dbReference type="GO" id="GO:0055085">
    <property type="term" value="P:transmembrane transport"/>
    <property type="evidence" value="ECO:0007669"/>
    <property type="project" value="InterPro"/>
</dbReference>
<feature type="transmembrane region" description="Helical" evidence="7">
    <location>
        <begin position="171"/>
        <end position="193"/>
    </location>
</feature>
<dbReference type="PROSITE" id="PS50928">
    <property type="entry name" value="ABC_TM1"/>
    <property type="match status" value="1"/>
</dbReference>
<keyword evidence="3" id="KW-1003">Cell membrane</keyword>
<feature type="transmembrane region" description="Helical" evidence="7">
    <location>
        <begin position="276"/>
        <end position="298"/>
    </location>
</feature>
<dbReference type="CDD" id="cd06261">
    <property type="entry name" value="TM_PBP2"/>
    <property type="match status" value="1"/>
</dbReference>
<dbReference type="InterPro" id="IPR000515">
    <property type="entry name" value="MetI-like"/>
</dbReference>
<evidence type="ECO:0000256" key="6">
    <source>
        <dbReference type="ARBA" id="ARBA00023136"/>
    </source>
</evidence>
<keyword evidence="5 7" id="KW-1133">Transmembrane helix</keyword>
<dbReference type="OrthoDB" id="5138956at2"/>
<evidence type="ECO:0000256" key="4">
    <source>
        <dbReference type="ARBA" id="ARBA00022692"/>
    </source>
</evidence>
<feature type="domain" description="ABC transmembrane type-1" evidence="9">
    <location>
        <begin position="102"/>
        <end position="293"/>
    </location>
</feature>
<evidence type="ECO:0000256" key="5">
    <source>
        <dbReference type="ARBA" id="ARBA00022989"/>
    </source>
</evidence>
<keyword evidence="4 7" id="KW-0812">Transmembrane</keyword>
<reference evidence="10 11" key="1">
    <citation type="submission" date="2018-08" db="EMBL/GenBank/DDBJ databases">
        <title>Sequencing the genomes of 1000 actinobacteria strains.</title>
        <authorList>
            <person name="Klenk H.-P."/>
        </authorList>
    </citation>
    <scope>NUCLEOTIDE SEQUENCE [LARGE SCALE GENOMIC DNA]</scope>
    <source>
        <strain evidence="10 11">DSM 22891</strain>
    </source>
</reference>
<keyword evidence="2 7" id="KW-0813">Transport</keyword>
<gene>
    <name evidence="10" type="ORF">DFJ64_1676</name>
</gene>
<evidence type="ECO:0000313" key="11">
    <source>
        <dbReference type="Proteomes" id="UP000256485"/>
    </source>
</evidence>
<feature type="transmembrane region" description="Helical" evidence="7">
    <location>
        <begin position="214"/>
        <end position="239"/>
    </location>
</feature>
<dbReference type="InterPro" id="IPR035906">
    <property type="entry name" value="MetI-like_sf"/>
</dbReference>
<comment type="similarity">
    <text evidence="7">Belongs to the binding-protein-dependent transport system permease family.</text>
</comment>
<feature type="compositionally biased region" description="Low complexity" evidence="8">
    <location>
        <begin position="1"/>
        <end position="14"/>
    </location>
</feature>
<comment type="subcellular location">
    <subcellularLocation>
        <location evidence="1 7">Cell membrane</location>
        <topology evidence="1 7">Multi-pass membrane protein</topology>
    </subcellularLocation>
</comment>
<evidence type="ECO:0000256" key="3">
    <source>
        <dbReference type="ARBA" id="ARBA00022475"/>
    </source>
</evidence>
<organism evidence="10 11">
    <name type="scientific">Thermasporomyces composti</name>
    <dbReference type="NCBI Taxonomy" id="696763"/>
    <lineage>
        <taxon>Bacteria</taxon>
        <taxon>Bacillati</taxon>
        <taxon>Actinomycetota</taxon>
        <taxon>Actinomycetes</taxon>
        <taxon>Propionibacteriales</taxon>
        <taxon>Nocardioidaceae</taxon>
        <taxon>Thermasporomyces</taxon>
    </lineage>
</organism>
<dbReference type="Pfam" id="PF00528">
    <property type="entry name" value="BPD_transp_1"/>
    <property type="match status" value="1"/>
</dbReference>
<feature type="transmembrane region" description="Helical" evidence="7">
    <location>
        <begin position="138"/>
        <end position="159"/>
    </location>
</feature>